<protein>
    <recommendedName>
        <fullName evidence="4">DUF3139 domain-containing protein</fullName>
    </recommendedName>
</protein>
<sequence>MKKYGVAIFIVIILATVWMLSNYTKSHTQNEVFNYLVKIQGYKPSEIYSVETQIGKAPLVSTQVIFKDETNARYFYKKEQGKIIQYSQAPVKGVDDGAYSYKHKEKKSS</sequence>
<evidence type="ECO:0000256" key="1">
    <source>
        <dbReference type="SAM" id="Phobius"/>
    </source>
</evidence>
<keyword evidence="1" id="KW-0812">Transmembrane</keyword>
<keyword evidence="3" id="KW-1185">Reference proteome</keyword>
<dbReference type="Pfam" id="PF11337">
    <property type="entry name" value="DUF3139"/>
    <property type="match status" value="1"/>
</dbReference>
<keyword evidence="1" id="KW-1133">Transmembrane helix</keyword>
<dbReference type="RefSeq" id="WP_044644564.1">
    <property type="nucleotide sequence ID" value="NZ_JTHP01000002.1"/>
</dbReference>
<dbReference type="Proteomes" id="UP000032534">
    <property type="component" value="Unassembled WGS sequence"/>
</dbReference>
<dbReference type="PATRIC" id="fig|159743.3.peg.460"/>
<name>A0A0D7X881_9BACL</name>
<accession>A0A0D7X881</accession>
<evidence type="ECO:0000313" key="3">
    <source>
        <dbReference type="Proteomes" id="UP000032534"/>
    </source>
</evidence>
<evidence type="ECO:0000313" key="2">
    <source>
        <dbReference type="EMBL" id="KJD47334.1"/>
    </source>
</evidence>
<keyword evidence="1" id="KW-0472">Membrane</keyword>
<evidence type="ECO:0008006" key="4">
    <source>
        <dbReference type="Google" id="ProtNLM"/>
    </source>
</evidence>
<organism evidence="2 3">
    <name type="scientific">Paenibacillus terrae</name>
    <dbReference type="NCBI Taxonomy" id="159743"/>
    <lineage>
        <taxon>Bacteria</taxon>
        <taxon>Bacillati</taxon>
        <taxon>Bacillota</taxon>
        <taxon>Bacilli</taxon>
        <taxon>Bacillales</taxon>
        <taxon>Paenibacillaceae</taxon>
        <taxon>Paenibacillus</taxon>
    </lineage>
</organism>
<reference evidence="2 3" key="1">
    <citation type="submission" date="2014-11" db="EMBL/GenBank/DDBJ databases">
        <title>Draft Genome Sequences of Paenibacillus polymyxa NRRL B-30509 and Paenibacillus terrae NRRL B-30644, Strains from a Poultry Environment that Produce Tridecaptin A and Paenicidins.</title>
        <authorList>
            <person name="van Belkum M.J."/>
            <person name="Lohans C.T."/>
            <person name="Vederas J.C."/>
        </authorList>
    </citation>
    <scope>NUCLEOTIDE SEQUENCE [LARGE SCALE GENOMIC DNA]</scope>
    <source>
        <strain evidence="2 3">NRRL B-30644</strain>
    </source>
</reference>
<dbReference type="OrthoDB" id="2691925at2"/>
<feature type="transmembrane region" description="Helical" evidence="1">
    <location>
        <begin position="6"/>
        <end position="23"/>
    </location>
</feature>
<proteinExistence type="predicted"/>
<dbReference type="EMBL" id="JTHP01000002">
    <property type="protein sequence ID" value="KJD47334.1"/>
    <property type="molecule type" value="Genomic_DNA"/>
</dbReference>
<comment type="caution">
    <text evidence="2">The sequence shown here is derived from an EMBL/GenBank/DDBJ whole genome shotgun (WGS) entry which is preliminary data.</text>
</comment>
<dbReference type="InterPro" id="IPR021486">
    <property type="entry name" value="DUF3139"/>
</dbReference>
<dbReference type="AlphaFoldDB" id="A0A0D7X881"/>
<gene>
    <name evidence="2" type="ORF">QD47_02085</name>
</gene>